<dbReference type="Proteomes" id="UP001500683">
    <property type="component" value="Unassembled WGS sequence"/>
</dbReference>
<feature type="transmembrane region" description="Helical" evidence="1">
    <location>
        <begin position="43"/>
        <end position="62"/>
    </location>
</feature>
<feature type="transmembrane region" description="Helical" evidence="1">
    <location>
        <begin position="83"/>
        <end position="110"/>
    </location>
</feature>
<keyword evidence="1" id="KW-0472">Membrane</keyword>
<accession>A0ABP7X649</accession>
<feature type="transmembrane region" description="Helical" evidence="1">
    <location>
        <begin position="20"/>
        <end position="37"/>
    </location>
</feature>
<protein>
    <recommendedName>
        <fullName evidence="4">DUF4190 domain-containing protein</fullName>
    </recommendedName>
</protein>
<reference evidence="3" key="1">
    <citation type="journal article" date="2019" name="Int. J. Syst. Evol. Microbiol.">
        <title>The Global Catalogue of Microorganisms (GCM) 10K type strain sequencing project: providing services to taxonomists for standard genome sequencing and annotation.</title>
        <authorList>
            <consortium name="The Broad Institute Genomics Platform"/>
            <consortium name="The Broad Institute Genome Sequencing Center for Infectious Disease"/>
            <person name="Wu L."/>
            <person name="Ma J."/>
        </authorList>
    </citation>
    <scope>NUCLEOTIDE SEQUENCE [LARGE SCALE GENOMIC DNA]</scope>
    <source>
        <strain evidence="3">JCM 16702</strain>
    </source>
</reference>
<evidence type="ECO:0000313" key="3">
    <source>
        <dbReference type="Proteomes" id="UP001500683"/>
    </source>
</evidence>
<dbReference type="EMBL" id="BAAAZG010000081">
    <property type="protein sequence ID" value="GAA4105312.1"/>
    <property type="molecule type" value="Genomic_DNA"/>
</dbReference>
<keyword evidence="1" id="KW-0812">Transmembrane</keyword>
<gene>
    <name evidence="2" type="ORF">GCM10022214_85350</name>
</gene>
<evidence type="ECO:0008006" key="4">
    <source>
        <dbReference type="Google" id="ProtNLM"/>
    </source>
</evidence>
<name>A0ABP7X649_9ACTN</name>
<keyword evidence="3" id="KW-1185">Reference proteome</keyword>
<organism evidence="2 3">
    <name type="scientific">Actinomadura miaoliensis</name>
    <dbReference type="NCBI Taxonomy" id="430685"/>
    <lineage>
        <taxon>Bacteria</taxon>
        <taxon>Bacillati</taxon>
        <taxon>Actinomycetota</taxon>
        <taxon>Actinomycetes</taxon>
        <taxon>Streptosporangiales</taxon>
        <taxon>Thermomonosporaceae</taxon>
        <taxon>Actinomadura</taxon>
    </lineage>
</organism>
<comment type="caution">
    <text evidence="2">The sequence shown here is derived from an EMBL/GenBank/DDBJ whole genome shotgun (WGS) entry which is preliminary data.</text>
</comment>
<dbReference type="RefSeq" id="WP_344959083.1">
    <property type="nucleotide sequence ID" value="NZ_BAAAZG010000081.1"/>
</dbReference>
<evidence type="ECO:0000256" key="1">
    <source>
        <dbReference type="SAM" id="Phobius"/>
    </source>
</evidence>
<evidence type="ECO:0000313" key="2">
    <source>
        <dbReference type="EMBL" id="GAA4105312.1"/>
    </source>
</evidence>
<keyword evidence="1" id="KW-1133">Transmembrane helix</keyword>
<proteinExistence type="predicted"/>
<sequence length="113" mass="11617">MADGVRARQEAPSRNTAAKWSLYAGGGGVCCLILPFLVPPFAVAYMCMAFLLGLAAIVTGHLGRSRGRRLGGDGRGRALVGILLGWLVVIVCVVVVAVLAGITAVLAVIVDSL</sequence>